<dbReference type="PANTHER" id="PTHR35526">
    <property type="entry name" value="ANTI-SIGMA-F FACTOR RSBW-RELATED"/>
    <property type="match status" value="1"/>
</dbReference>
<feature type="domain" description="Histidine kinase/HSP90-like ATPase" evidence="2">
    <location>
        <begin position="36"/>
        <end position="148"/>
    </location>
</feature>
<dbReference type="Gene3D" id="3.30.565.10">
    <property type="entry name" value="Histidine kinase-like ATPase, C-terminal domain"/>
    <property type="match status" value="1"/>
</dbReference>
<keyword evidence="1" id="KW-0723">Serine/threonine-protein kinase</keyword>
<accession>A0AAE8W593</accession>
<gene>
    <name evidence="3" type="ORF">Sipo8835_07780</name>
</gene>
<dbReference type="InterPro" id="IPR050267">
    <property type="entry name" value="Anti-sigma-factor_SerPK"/>
</dbReference>
<protein>
    <submittedName>
        <fullName evidence="3">ATP-binding protein</fullName>
    </submittedName>
</protein>
<dbReference type="GO" id="GO:0005524">
    <property type="term" value="F:ATP binding"/>
    <property type="evidence" value="ECO:0007669"/>
    <property type="project" value="UniProtKB-KW"/>
</dbReference>
<evidence type="ECO:0000313" key="4">
    <source>
        <dbReference type="Proteomes" id="UP000318720"/>
    </source>
</evidence>
<keyword evidence="1" id="KW-0808">Transferase</keyword>
<dbReference type="EMBL" id="SPAZ01000061">
    <property type="protein sequence ID" value="TQE37440.1"/>
    <property type="molecule type" value="Genomic_DNA"/>
</dbReference>
<keyword evidence="3" id="KW-0067">ATP-binding</keyword>
<dbReference type="PANTHER" id="PTHR35526:SF3">
    <property type="entry name" value="ANTI-SIGMA-F FACTOR RSBW"/>
    <property type="match status" value="1"/>
</dbReference>
<reference evidence="3 4" key="1">
    <citation type="submission" date="2019-03" db="EMBL/GenBank/DDBJ databases">
        <title>Comparative genomic analyses of the sweetpotato soil rot pathogen, Streptomyces ipomoeae.</title>
        <authorList>
            <person name="Ruschel Soares N."/>
            <person name="Badger J.H."/>
            <person name="Huguet-Tapia J.C."/>
            <person name="Clark C.A."/>
            <person name="Pettis G.S."/>
        </authorList>
    </citation>
    <scope>NUCLEOTIDE SEQUENCE [LARGE SCALE GENOMIC DNA]</scope>
    <source>
        <strain evidence="3 4">88-35</strain>
    </source>
</reference>
<proteinExistence type="predicted"/>
<keyword evidence="1" id="KW-0418">Kinase</keyword>
<dbReference type="GO" id="GO:0004674">
    <property type="term" value="F:protein serine/threonine kinase activity"/>
    <property type="evidence" value="ECO:0007669"/>
    <property type="project" value="UniProtKB-KW"/>
</dbReference>
<dbReference type="CDD" id="cd16936">
    <property type="entry name" value="HATPase_RsbW-like"/>
    <property type="match status" value="1"/>
</dbReference>
<organism evidence="3 4">
    <name type="scientific">Streptomyces ipomoeae</name>
    <dbReference type="NCBI Taxonomy" id="103232"/>
    <lineage>
        <taxon>Bacteria</taxon>
        <taxon>Bacillati</taxon>
        <taxon>Actinomycetota</taxon>
        <taxon>Actinomycetes</taxon>
        <taxon>Kitasatosporales</taxon>
        <taxon>Streptomycetaceae</taxon>
        <taxon>Streptomyces</taxon>
    </lineage>
</organism>
<dbReference type="Pfam" id="PF13581">
    <property type="entry name" value="HATPase_c_2"/>
    <property type="match status" value="1"/>
</dbReference>
<name>A0AAE8W593_9ACTN</name>
<keyword evidence="3" id="KW-0547">Nucleotide-binding</keyword>
<evidence type="ECO:0000256" key="1">
    <source>
        <dbReference type="ARBA" id="ARBA00022527"/>
    </source>
</evidence>
<dbReference type="Proteomes" id="UP000318720">
    <property type="component" value="Unassembled WGS sequence"/>
</dbReference>
<evidence type="ECO:0000259" key="2">
    <source>
        <dbReference type="Pfam" id="PF13581"/>
    </source>
</evidence>
<dbReference type="InterPro" id="IPR003594">
    <property type="entry name" value="HATPase_dom"/>
</dbReference>
<dbReference type="SUPFAM" id="SSF55874">
    <property type="entry name" value="ATPase domain of HSP90 chaperone/DNA topoisomerase II/histidine kinase"/>
    <property type="match status" value="1"/>
</dbReference>
<comment type="caution">
    <text evidence="3">The sequence shown here is derived from an EMBL/GenBank/DDBJ whole genome shotgun (WGS) entry which is preliminary data.</text>
</comment>
<sequence>MADLLEVSAVPATGVRAATRSTPGQLAIDLDVTELAVPIVRAIVRAHLKLWGLADLTDGATFVVTELLTNVLRHVQPTLRAGMRNTQLTLTRLPGALNVCVRDFDPALPKPTRANDEAEHGRGLPLVMAFADDFGCSPFKGGKDVWATFLISDNCMSGNPQARETS</sequence>
<dbReference type="RefSeq" id="WP_141581330.1">
    <property type="nucleotide sequence ID" value="NZ_SPAZ01000061.1"/>
</dbReference>
<evidence type="ECO:0000313" key="3">
    <source>
        <dbReference type="EMBL" id="TQE37440.1"/>
    </source>
</evidence>
<dbReference type="AlphaFoldDB" id="A0AAE8W593"/>
<dbReference type="InterPro" id="IPR036890">
    <property type="entry name" value="HATPase_C_sf"/>
</dbReference>